<feature type="transmembrane region" description="Helical" evidence="5">
    <location>
        <begin position="288"/>
        <end position="310"/>
    </location>
</feature>
<dbReference type="Pfam" id="PF01490">
    <property type="entry name" value="Aa_trans"/>
    <property type="match status" value="1"/>
</dbReference>
<keyword evidence="3 5" id="KW-1133">Transmembrane helix</keyword>
<dbReference type="AlphaFoldDB" id="A0AAV9IJJ0"/>
<keyword evidence="4 5" id="KW-0472">Membrane</keyword>
<accession>A0AAV9IJJ0</accession>
<feature type="transmembrane region" description="Helical" evidence="5">
    <location>
        <begin position="207"/>
        <end position="232"/>
    </location>
</feature>
<evidence type="ECO:0000259" key="6">
    <source>
        <dbReference type="Pfam" id="PF01490"/>
    </source>
</evidence>
<evidence type="ECO:0000256" key="4">
    <source>
        <dbReference type="ARBA" id="ARBA00023136"/>
    </source>
</evidence>
<feature type="transmembrane region" description="Helical" evidence="5">
    <location>
        <begin position="434"/>
        <end position="455"/>
    </location>
</feature>
<evidence type="ECO:0000256" key="5">
    <source>
        <dbReference type="SAM" id="Phobius"/>
    </source>
</evidence>
<feature type="domain" description="Amino acid transporter transmembrane" evidence="6">
    <location>
        <begin position="68"/>
        <end position="454"/>
    </location>
</feature>
<dbReference type="GO" id="GO:0015179">
    <property type="term" value="F:L-amino acid transmembrane transporter activity"/>
    <property type="evidence" value="ECO:0007669"/>
    <property type="project" value="TreeGrafter"/>
</dbReference>
<dbReference type="InterPro" id="IPR013057">
    <property type="entry name" value="AA_transpt_TM"/>
</dbReference>
<feature type="transmembrane region" description="Helical" evidence="5">
    <location>
        <begin position="370"/>
        <end position="390"/>
    </location>
</feature>
<proteinExistence type="predicted"/>
<keyword evidence="8" id="KW-1185">Reference proteome</keyword>
<reference evidence="7 8" key="1">
    <citation type="submission" date="2022-07" db="EMBL/GenBank/DDBJ databases">
        <title>Genome-wide signatures of adaptation to extreme environments.</title>
        <authorList>
            <person name="Cho C.H."/>
            <person name="Yoon H.S."/>
        </authorList>
    </citation>
    <scope>NUCLEOTIDE SEQUENCE [LARGE SCALE GENOMIC DNA]</scope>
    <source>
        <strain evidence="7 8">108.79 E11</strain>
    </source>
</reference>
<dbReference type="PANTHER" id="PTHR22950:SF479">
    <property type="entry name" value="AMINO ACID TRANSPORTER (EUROFUNG)-RELATED"/>
    <property type="match status" value="1"/>
</dbReference>
<evidence type="ECO:0000313" key="7">
    <source>
        <dbReference type="EMBL" id="KAK4527583.1"/>
    </source>
</evidence>
<comment type="caution">
    <text evidence="7">The sequence shown here is derived from an EMBL/GenBank/DDBJ whole genome shotgun (WGS) entry which is preliminary data.</text>
</comment>
<feature type="transmembrane region" description="Helical" evidence="5">
    <location>
        <begin position="402"/>
        <end position="422"/>
    </location>
</feature>
<evidence type="ECO:0000256" key="3">
    <source>
        <dbReference type="ARBA" id="ARBA00022989"/>
    </source>
</evidence>
<evidence type="ECO:0000313" key="8">
    <source>
        <dbReference type="Proteomes" id="UP001300502"/>
    </source>
</evidence>
<dbReference type="GO" id="GO:0016020">
    <property type="term" value="C:membrane"/>
    <property type="evidence" value="ECO:0007669"/>
    <property type="project" value="UniProtKB-SubCell"/>
</dbReference>
<feature type="transmembrane region" description="Helical" evidence="5">
    <location>
        <begin position="94"/>
        <end position="118"/>
    </location>
</feature>
<evidence type="ECO:0000256" key="2">
    <source>
        <dbReference type="ARBA" id="ARBA00022692"/>
    </source>
</evidence>
<feature type="transmembrane region" description="Helical" evidence="5">
    <location>
        <begin position="330"/>
        <end position="349"/>
    </location>
</feature>
<dbReference type="FunFam" id="1.20.1740.10:FF:000039">
    <property type="entry name" value="Neutral amino acid transporter (Eurofung)"/>
    <property type="match status" value="1"/>
</dbReference>
<feature type="transmembrane region" description="Helical" evidence="5">
    <location>
        <begin position="183"/>
        <end position="200"/>
    </location>
</feature>
<evidence type="ECO:0000256" key="1">
    <source>
        <dbReference type="ARBA" id="ARBA00004141"/>
    </source>
</evidence>
<dbReference type="PANTHER" id="PTHR22950">
    <property type="entry name" value="AMINO ACID TRANSPORTER"/>
    <property type="match status" value="1"/>
</dbReference>
<dbReference type="EMBL" id="JANCYU010000053">
    <property type="protein sequence ID" value="KAK4527583.1"/>
    <property type="molecule type" value="Genomic_DNA"/>
</dbReference>
<feature type="transmembrane region" description="Helical" evidence="5">
    <location>
        <begin position="70"/>
        <end position="88"/>
    </location>
</feature>
<dbReference type="Proteomes" id="UP001300502">
    <property type="component" value="Unassembled WGS sequence"/>
</dbReference>
<sequence length="479" mass="52366">MSFSKDGISNEEIVVSRSRELERQTSYTDSKHDVVVEDVEKEPAALKTEEPVYDVFGKDEEHSIRYKTMSWVKCGVVMIAETIALGVLSLPSVLLTVGMVPGIILIIGLGVIATYTGYNLGLFRLNHPTVCNMADAGEVLWGPFGKYLLGAGQVIFLVFVCASHCLTGAIAMNTLTDSATCKVVWSMATGVVAFFLTLPRTLERMSYLCFVSAASILTSVFITIIGTGVESAPNGAPPNPDIIVKSFKNPSFYSAFSAVTDIIFAYAGHLAFFNFISEMKNPREYPKSLYLLQAVDITVYTLAGALVYKFTGQYTLSPSISSMNITLRKVTYGIAIPTILVAGVINGHVAAKFIFTRIFRGSRHLHEHTFIGWGTWIGLCAIAWIIAWIISEVIPVFDDLLGLVASLFASQFTYGLSGYFWLFDNYGKWRKRPILTVINAVVFGLGLTILGLGMYSSVKSIIISYQTGKASTPFSCSSK</sequence>
<comment type="subcellular location">
    <subcellularLocation>
        <location evidence="1">Membrane</location>
        <topology evidence="1">Multi-pass membrane protein</topology>
    </subcellularLocation>
</comment>
<protein>
    <recommendedName>
        <fullName evidence="6">Amino acid transporter transmembrane domain-containing protein</fullName>
    </recommendedName>
</protein>
<organism evidence="7 8">
    <name type="scientific">Galdieria yellowstonensis</name>
    <dbReference type="NCBI Taxonomy" id="3028027"/>
    <lineage>
        <taxon>Eukaryota</taxon>
        <taxon>Rhodophyta</taxon>
        <taxon>Bangiophyceae</taxon>
        <taxon>Galdieriales</taxon>
        <taxon>Galdieriaceae</taxon>
        <taxon>Galdieria</taxon>
    </lineage>
</organism>
<keyword evidence="2 5" id="KW-0812">Transmembrane</keyword>
<feature type="transmembrane region" description="Helical" evidence="5">
    <location>
        <begin position="252"/>
        <end position="276"/>
    </location>
</feature>
<gene>
    <name evidence="7" type="ORF">GAYE_SCF41G5506</name>
</gene>
<feature type="transmembrane region" description="Helical" evidence="5">
    <location>
        <begin position="147"/>
        <end position="171"/>
    </location>
</feature>
<name>A0AAV9IJJ0_9RHOD</name>